<gene>
    <name evidence="1" type="ORF">MILVUS5_LOCUS37856</name>
</gene>
<dbReference type="EMBL" id="CASHSV030000716">
    <property type="protein sequence ID" value="CAJ2674658.1"/>
    <property type="molecule type" value="Genomic_DNA"/>
</dbReference>
<organism evidence="1 2">
    <name type="scientific">Trifolium pratense</name>
    <name type="common">Red clover</name>
    <dbReference type="NCBI Taxonomy" id="57577"/>
    <lineage>
        <taxon>Eukaryota</taxon>
        <taxon>Viridiplantae</taxon>
        <taxon>Streptophyta</taxon>
        <taxon>Embryophyta</taxon>
        <taxon>Tracheophyta</taxon>
        <taxon>Spermatophyta</taxon>
        <taxon>Magnoliopsida</taxon>
        <taxon>eudicotyledons</taxon>
        <taxon>Gunneridae</taxon>
        <taxon>Pentapetalae</taxon>
        <taxon>rosids</taxon>
        <taxon>fabids</taxon>
        <taxon>Fabales</taxon>
        <taxon>Fabaceae</taxon>
        <taxon>Papilionoideae</taxon>
        <taxon>50 kb inversion clade</taxon>
        <taxon>NPAAA clade</taxon>
        <taxon>Hologalegina</taxon>
        <taxon>IRL clade</taxon>
        <taxon>Trifolieae</taxon>
        <taxon>Trifolium</taxon>
    </lineage>
</organism>
<reference evidence="1" key="1">
    <citation type="submission" date="2023-10" db="EMBL/GenBank/DDBJ databases">
        <authorList>
            <person name="Rodriguez Cubillos JULIANA M."/>
            <person name="De Vega J."/>
        </authorList>
    </citation>
    <scope>NUCLEOTIDE SEQUENCE</scope>
</reference>
<evidence type="ECO:0000313" key="2">
    <source>
        <dbReference type="Proteomes" id="UP001177021"/>
    </source>
</evidence>
<proteinExistence type="predicted"/>
<name>A0ACB0M204_TRIPR</name>
<protein>
    <submittedName>
        <fullName evidence="1">Uncharacterized protein</fullName>
    </submittedName>
</protein>
<sequence length="736" mass="83642">MESFLCFMQIFMVIVVVLLHQHHQICDATTITNNQTYCPPSSCGKITNITHPFRLKDDPTTCGDTRYELSCENNMTVLTLFSGKYYVKSINYNNYTIRLIDPGIQEEDCSSIPRYYLYASNFTSYYNYSNYQKDPYKTSQIRIIPSTGYYLYLDTRRLPMFQHVIYMNCSNPVRHNPVYADAASCIKSNSQSGHVYDIAGDLKVSNLQDDDCRVELVTAISFFHFNYSHDHWNIPNKKYSYSEIHKMLVGGFEVSWMSASCQDLCGKSDCYLSEITGTLQCDFLADHCITTLGFHVGCGPPSKLRMFVEGIMYGIARGLLHAIGVKIYDASNGISESQLGIDIGKIIGRYILSWYIIFRLMLGFIVFIAKLVHIYRTRHTSMYENIEDFLQGNSLMPIRYSYKEIKNMTRGFKDKLGEGGYGTVYKGKLRSGPLVAIKMLGKSKGIENGQDFISEVATIGRIHHTNVVRLIGFCVEGSKRALVYDFMPNGSLDRYISSRENHISLTFRQMYEISLAVARGIAYLHQGCDMQILHFDIKPHNILLDKDFTAKVSDFGLAKLYPVDNSIVTLTAARGTIGYMAPELFYKNIGGVSYKADVYSFGMLLMEIANRRRNLNSNADKSSQIFFPYWIYNELIEEREIEILGEATDDEKKNVKKMFIIALCCIQLNPSDRPSMNKVIEMLEGAIEDIEIPPKPSPYPNEIVHDNGISSSESVSDDDFTGSISFLEETIEVPLL</sequence>
<accession>A0ACB0M204</accession>
<dbReference type="Proteomes" id="UP001177021">
    <property type="component" value="Unassembled WGS sequence"/>
</dbReference>
<evidence type="ECO:0000313" key="1">
    <source>
        <dbReference type="EMBL" id="CAJ2674658.1"/>
    </source>
</evidence>
<keyword evidence="2" id="KW-1185">Reference proteome</keyword>
<comment type="caution">
    <text evidence="1">The sequence shown here is derived from an EMBL/GenBank/DDBJ whole genome shotgun (WGS) entry which is preliminary data.</text>
</comment>